<dbReference type="InterPro" id="IPR017970">
    <property type="entry name" value="Homeobox_CS"/>
</dbReference>
<dbReference type="PANTHER" id="PTHR24324:SF5">
    <property type="entry name" value="HEMATOPOIETICALLY-EXPRESSED HOMEOBOX PROTEIN HHEX"/>
    <property type="match status" value="1"/>
</dbReference>
<dbReference type="SUPFAM" id="SSF46689">
    <property type="entry name" value="Homeodomain-like"/>
    <property type="match status" value="3"/>
</dbReference>
<dbReference type="GO" id="GO:0000978">
    <property type="term" value="F:RNA polymerase II cis-regulatory region sequence-specific DNA binding"/>
    <property type="evidence" value="ECO:0007669"/>
    <property type="project" value="TreeGrafter"/>
</dbReference>
<dbReference type="RefSeq" id="XP_007312951.1">
    <property type="nucleotide sequence ID" value="XM_007312889.1"/>
</dbReference>
<feature type="compositionally biased region" description="Basic and acidic residues" evidence="7">
    <location>
        <begin position="47"/>
        <end position="68"/>
    </location>
</feature>
<feature type="compositionally biased region" description="Basic and acidic residues" evidence="7">
    <location>
        <begin position="297"/>
        <end position="325"/>
    </location>
</feature>
<feature type="domain" description="Homeobox" evidence="8">
    <location>
        <begin position="208"/>
        <end position="268"/>
    </location>
</feature>
<dbReference type="PANTHER" id="PTHR24324">
    <property type="entry name" value="HOMEOBOX PROTEIN HHEX"/>
    <property type="match status" value="1"/>
</dbReference>
<dbReference type="InterPro" id="IPR051000">
    <property type="entry name" value="Homeobox_DNA-bind_prot"/>
</dbReference>
<feature type="region of interest" description="Disordered" evidence="7">
    <location>
        <begin position="551"/>
        <end position="619"/>
    </location>
</feature>
<dbReference type="Gene3D" id="1.10.10.60">
    <property type="entry name" value="Homeodomain-like"/>
    <property type="match status" value="3"/>
</dbReference>
<accession>F8NER9</accession>
<gene>
    <name evidence="9" type="ORF">SERLADRAFT_412534</name>
</gene>
<feature type="domain" description="Homeobox" evidence="8">
    <location>
        <begin position="27"/>
        <end position="87"/>
    </location>
</feature>
<organism>
    <name type="scientific">Serpula lacrymans var. lacrymans (strain S7.9)</name>
    <name type="common">Dry rot fungus</name>
    <dbReference type="NCBI Taxonomy" id="578457"/>
    <lineage>
        <taxon>Eukaryota</taxon>
        <taxon>Fungi</taxon>
        <taxon>Dikarya</taxon>
        <taxon>Basidiomycota</taxon>
        <taxon>Agaricomycotina</taxon>
        <taxon>Agaricomycetes</taxon>
        <taxon>Agaricomycetidae</taxon>
        <taxon>Boletales</taxon>
        <taxon>Coniophorineae</taxon>
        <taxon>Serpulaceae</taxon>
        <taxon>Serpula</taxon>
    </lineage>
</organism>
<proteinExistence type="predicted"/>
<evidence type="ECO:0000259" key="8">
    <source>
        <dbReference type="PROSITE" id="PS50071"/>
    </source>
</evidence>
<protein>
    <recommendedName>
        <fullName evidence="8">Homeobox domain-containing protein</fullName>
    </recommendedName>
</protein>
<feature type="compositionally biased region" description="Low complexity" evidence="7">
    <location>
        <begin position="130"/>
        <end position="151"/>
    </location>
</feature>
<dbReference type="SMART" id="SM00389">
    <property type="entry name" value="HOX"/>
    <property type="match status" value="3"/>
</dbReference>
<evidence type="ECO:0000256" key="2">
    <source>
        <dbReference type="ARBA" id="ARBA00023125"/>
    </source>
</evidence>
<dbReference type="EMBL" id="GL945428">
    <property type="protein sequence ID" value="EGO31067.1"/>
    <property type="molecule type" value="Genomic_DNA"/>
</dbReference>
<keyword evidence="4 5" id="KW-0539">Nucleus</keyword>
<dbReference type="OrthoDB" id="6159439at2759"/>
<feature type="DNA-binding region" description="Homeobox" evidence="5">
    <location>
        <begin position="29"/>
        <end position="88"/>
    </location>
</feature>
<dbReference type="GO" id="GO:0000981">
    <property type="term" value="F:DNA-binding transcription factor activity, RNA polymerase II-specific"/>
    <property type="evidence" value="ECO:0007669"/>
    <property type="project" value="InterPro"/>
</dbReference>
<dbReference type="PROSITE" id="PS00027">
    <property type="entry name" value="HOMEOBOX_1"/>
    <property type="match status" value="1"/>
</dbReference>
<dbReference type="PROSITE" id="PS50071">
    <property type="entry name" value="HOMEOBOX_2"/>
    <property type="match status" value="3"/>
</dbReference>
<dbReference type="InterPro" id="IPR009057">
    <property type="entry name" value="Homeodomain-like_sf"/>
</dbReference>
<reference evidence="9" key="1">
    <citation type="submission" date="2011-04" db="EMBL/GenBank/DDBJ databases">
        <title>Evolution of plant cell wall degrading machinery underlies the functional diversity of forest fungi.</title>
        <authorList>
            <consortium name="US DOE Joint Genome Institute (JGI-PGF)"/>
            <person name="Eastwood D.C."/>
            <person name="Floudas D."/>
            <person name="Binder M."/>
            <person name="Majcherczyk A."/>
            <person name="Schneider P."/>
            <person name="Aerts A."/>
            <person name="Asiegbu F.O."/>
            <person name="Baker S.E."/>
            <person name="Barry K."/>
            <person name="Bendiksby M."/>
            <person name="Blumentritt M."/>
            <person name="Coutinho P.M."/>
            <person name="Cullen D."/>
            <person name="Cullen D."/>
            <person name="Gathman A."/>
            <person name="Goodell B."/>
            <person name="Henrissat B."/>
            <person name="Ihrmark K."/>
            <person name="Kauserud H."/>
            <person name="Kohler A."/>
            <person name="LaButti K."/>
            <person name="Lapidus A."/>
            <person name="Lavin J.L."/>
            <person name="Lee Y.-H."/>
            <person name="Lindquist E."/>
            <person name="Lilly W."/>
            <person name="Lucas S."/>
            <person name="Morin E."/>
            <person name="Murat C."/>
            <person name="Oguiza J.A."/>
            <person name="Park J."/>
            <person name="Pisabarro A.G."/>
            <person name="Riley R."/>
            <person name="Rosling A."/>
            <person name="Salamov A."/>
            <person name="Schmidt O."/>
            <person name="Schmutz J."/>
            <person name="Skrede I."/>
            <person name="Stenlid J."/>
            <person name="Wiebenga A."/>
            <person name="Xie X."/>
            <person name="Kues U."/>
            <person name="Hibbett D.S."/>
            <person name="Hoffmeister D."/>
            <person name="Hogberg N."/>
            <person name="Martin F."/>
            <person name="Grigoriev I.V."/>
            <person name="Watkinson S.C."/>
        </authorList>
    </citation>
    <scope>NUCLEOTIDE SEQUENCE</scope>
    <source>
        <strain evidence="9">S7.9</strain>
    </source>
</reference>
<dbReference type="KEGG" id="sla:SERLADRAFT_412534"/>
<evidence type="ECO:0000256" key="3">
    <source>
        <dbReference type="ARBA" id="ARBA00023155"/>
    </source>
</evidence>
<dbReference type="InterPro" id="IPR001356">
    <property type="entry name" value="HD"/>
</dbReference>
<evidence type="ECO:0000256" key="6">
    <source>
        <dbReference type="RuleBase" id="RU000682"/>
    </source>
</evidence>
<dbReference type="AlphaFoldDB" id="F8NER9"/>
<feature type="domain" description="Homeobox" evidence="8">
    <location>
        <begin position="433"/>
        <end position="493"/>
    </location>
</feature>
<feature type="compositionally biased region" description="Polar residues" evidence="7">
    <location>
        <begin position="71"/>
        <end position="81"/>
    </location>
</feature>
<keyword evidence="3 5" id="KW-0371">Homeobox</keyword>
<feature type="compositionally biased region" description="Pro residues" evidence="7">
    <location>
        <begin position="359"/>
        <end position="374"/>
    </location>
</feature>
<dbReference type="GeneID" id="18813061"/>
<evidence type="ECO:0000256" key="4">
    <source>
        <dbReference type="ARBA" id="ARBA00023242"/>
    </source>
</evidence>
<feature type="compositionally biased region" description="Low complexity" evidence="7">
    <location>
        <begin position="509"/>
        <end position="531"/>
    </location>
</feature>
<feature type="region of interest" description="Disordered" evidence="7">
    <location>
        <begin position="262"/>
        <end position="343"/>
    </location>
</feature>
<sequence>MHDSVPPVITNDDNVQHQSSTSSTTASQNKKPRHRHSPAQLAALNELFDRNEHPSLDDRSSLADKLGMETKTVNAWFQNKRASTKKRNKTNPHPPPSSQVQNTPSEQDGTSSTSTNLPSISTLLNPLSGTSPAYSSTSSAHSHNNTHSHPPIFSTKEMQDYPLDNDLHHSGITTMGPEESGAALQGSFFAGTPETLPQRFFTENDVASNGRRMRMRPTSEQTEELRKAYNTNPHPSKDDREELGEKLGMRYQSITNWFQNQRSLAKKRKDDDVDSSSSSAPTSKHARTHSYYEDDQSDRRDDDSYRREHDPDRRHHAVEEHERISRTHNPSGLSSGHPVAHRSSISSLLNAEDRLSLPPSFPPSFSPFRPYPPSPRRRGNSTRRSVTPYHLSPSVFSAGRTRDLGHGVHGREHRSMSQTDSVAFERVLHPEAALTRPRRTRPEPYQLEALKKLFMRTSNPSIEERTALASEVGMDVGKVTNWFRNLRQTARKRAKKAEGGRTRRGRGGTSSAGASRSGTPWGGISSSGSSSVDYDFDIERDYEDIELDFEKYNEGDEDTAMDLTYDGADEDDGRPGSGSEEDYQEAVTPDPGMSPSPPPKRQRNVGMNPAGIPREVNKPVGMSGVVPDVGVGMAVGVGMGTTATYSGVKLEDALLLLSFHHHVVH</sequence>
<dbReference type="GO" id="GO:0030154">
    <property type="term" value="P:cell differentiation"/>
    <property type="evidence" value="ECO:0007669"/>
    <property type="project" value="TreeGrafter"/>
</dbReference>
<dbReference type="Pfam" id="PF00046">
    <property type="entry name" value="Homeodomain"/>
    <property type="match status" value="3"/>
</dbReference>
<feature type="region of interest" description="Disordered" evidence="7">
    <location>
        <begin position="490"/>
        <end position="535"/>
    </location>
</feature>
<evidence type="ECO:0000256" key="7">
    <source>
        <dbReference type="SAM" id="MobiDB-lite"/>
    </source>
</evidence>
<dbReference type="Proteomes" id="UP000008064">
    <property type="component" value="Unassembled WGS sequence"/>
</dbReference>
<feature type="region of interest" description="Disordered" evidence="7">
    <location>
        <begin position="1"/>
        <end position="241"/>
    </location>
</feature>
<name>F8NER9_SERL9</name>
<feature type="DNA-binding region" description="Homeobox" evidence="5">
    <location>
        <begin position="435"/>
        <end position="494"/>
    </location>
</feature>
<evidence type="ECO:0000256" key="5">
    <source>
        <dbReference type="PROSITE-ProRule" id="PRU00108"/>
    </source>
</evidence>
<keyword evidence="2 5" id="KW-0238">DNA-binding</keyword>
<feature type="DNA-binding region" description="Homeobox" evidence="5">
    <location>
        <begin position="210"/>
        <end position="269"/>
    </location>
</feature>
<feature type="compositionally biased region" description="Polar residues" evidence="7">
    <location>
        <begin position="98"/>
        <end position="129"/>
    </location>
</feature>
<dbReference type="CDD" id="cd00086">
    <property type="entry name" value="homeodomain"/>
    <property type="match status" value="3"/>
</dbReference>
<dbReference type="GO" id="GO:0005634">
    <property type="term" value="C:nucleus"/>
    <property type="evidence" value="ECO:0007669"/>
    <property type="project" value="UniProtKB-SubCell"/>
</dbReference>
<dbReference type="HOGENOM" id="CLU_030817_0_0_1"/>
<evidence type="ECO:0000313" key="9">
    <source>
        <dbReference type="EMBL" id="EGO31067.1"/>
    </source>
</evidence>
<comment type="subcellular location">
    <subcellularLocation>
        <location evidence="1 5 6">Nucleus</location>
    </subcellularLocation>
</comment>
<evidence type="ECO:0000256" key="1">
    <source>
        <dbReference type="ARBA" id="ARBA00004123"/>
    </source>
</evidence>
<feature type="region of interest" description="Disordered" evidence="7">
    <location>
        <begin position="357"/>
        <end position="401"/>
    </location>
</feature>